<dbReference type="SUPFAM" id="SSF48452">
    <property type="entry name" value="TPR-like"/>
    <property type="match status" value="1"/>
</dbReference>
<feature type="region of interest" description="Disordered" evidence="1">
    <location>
        <begin position="1"/>
        <end position="70"/>
    </location>
</feature>
<feature type="compositionally biased region" description="Low complexity" evidence="1">
    <location>
        <begin position="647"/>
        <end position="656"/>
    </location>
</feature>
<dbReference type="PANTHER" id="PTHR36888:SF2">
    <property type="entry name" value="TETRATRICOPEPTIDE REPEAT (TPR)-LIKE SUPERFAMILY PROTEIN"/>
    <property type="match status" value="1"/>
</dbReference>
<feature type="compositionally biased region" description="Pro residues" evidence="1">
    <location>
        <begin position="263"/>
        <end position="273"/>
    </location>
</feature>
<evidence type="ECO:0008006" key="4">
    <source>
        <dbReference type="Google" id="ProtNLM"/>
    </source>
</evidence>
<evidence type="ECO:0000256" key="1">
    <source>
        <dbReference type="SAM" id="MobiDB-lite"/>
    </source>
</evidence>
<dbReference type="PANTHER" id="PTHR36888">
    <property type="entry name" value="TETRATRICOPEPTIDE-LIKE HELICAL DOMAIN-CONTAINING PROTEIN-RELATED"/>
    <property type="match status" value="1"/>
</dbReference>
<feature type="compositionally biased region" description="Polar residues" evidence="1">
    <location>
        <begin position="601"/>
        <end position="612"/>
    </location>
</feature>
<comment type="caution">
    <text evidence="2">The sequence shown here is derived from an EMBL/GenBank/DDBJ whole genome shotgun (WGS) entry which is preliminary data.</text>
</comment>
<feature type="region of interest" description="Disordered" evidence="1">
    <location>
        <begin position="260"/>
        <end position="299"/>
    </location>
</feature>
<accession>A0A811S111</accession>
<organism evidence="2 3">
    <name type="scientific">Miscanthus lutarioriparius</name>
    <dbReference type="NCBI Taxonomy" id="422564"/>
    <lineage>
        <taxon>Eukaryota</taxon>
        <taxon>Viridiplantae</taxon>
        <taxon>Streptophyta</taxon>
        <taxon>Embryophyta</taxon>
        <taxon>Tracheophyta</taxon>
        <taxon>Spermatophyta</taxon>
        <taxon>Magnoliopsida</taxon>
        <taxon>Liliopsida</taxon>
        <taxon>Poales</taxon>
        <taxon>Poaceae</taxon>
        <taxon>PACMAD clade</taxon>
        <taxon>Panicoideae</taxon>
        <taxon>Andropogonodae</taxon>
        <taxon>Andropogoneae</taxon>
        <taxon>Saccharinae</taxon>
        <taxon>Miscanthus</taxon>
    </lineage>
</organism>
<proteinExistence type="predicted"/>
<gene>
    <name evidence="2" type="ORF">NCGR_LOCUS59327</name>
</gene>
<feature type="compositionally biased region" description="Basic and acidic residues" evidence="1">
    <location>
        <begin position="220"/>
        <end position="232"/>
    </location>
</feature>
<sequence>MATAFESPTSSPAAAPFHDDPFLHFDGSAPAPAADGFPASPDAYAPSPFGMPHSNGDLHDDPFAAPADSYGGPILPPPTEMGREEGFLLREWRRYGNASLPLASAAQICLHPLSAYIRSTPRVGSDRAAPTYLQQNAIHLEEKEKKEKELRSQIIVDAEEFKKAFVEKRKLNAETSKGQNRDREKLFLANQEKFHAGADKQYWKAISELIPHEIANIEKRGARKDKEKEKKPGIVVIQGPKPGKPTDMARMRQILLKLKHTPPPHMKPPPPPAGATGKDGAPAAAGKDGAKPAAPANGNVPEMEKAAAAAPAPAAAPPPATDGLLQCIPVLSCLLSSYPVRWLQVPPPPPPSRSLLATRPLFSPSRSRTRTRRPPPSTSTPPRLSCLRPPSAYFYSYSSPSASASAYNGWADLAAAPDTPFPFPLPLQPTAHGLLVLLPAAALALSLSLARLPPLPLLAAAFTAGFAARHLSSSAQPEPPRRLSALLADLDAQARALRNELLSDARPGLLVQAVDRLRDAVADAARVAAQQGDTGRTVSDALGPLWEVADYLGAWARHAVRDLSLSSPRKKPAKSNNTSDVQVVANPNNQATAAAAQQQQKIGNNKPADSTLQQEPFAFDPSIVDNANGWPLDMLQFDEDDNGSKDAGTGAQATTGMGDARLERLVSKHRHRRDSVQNDGPFQGGSTRFSAESMESSLLERTLEIRDRSYRFKIERRGDGGSQVSEAQDRTDDRFVDNAAGLHPLYDEESASADSDGEKFSRNVKEAAEILRKARESMMAMADEETADALLYKSARLLSTAVALRPTSLVAVGQLGNTYLLHGELKLKISRELRTLLANSGAFLNGRERVSRSRKVDRRILSRESISSALVDVCEECESLLVEAGRSYRMALSIDSGDVKALYNWGLALIFRAQLLADIGPEAAVDADRVYLAAIDKFDAMLSRSNTYAPEALYRWGTALQQRSYLRPRNSRDKVRLLEQAKSLFEDVLYVEADNKMVREALSSCISELNYHGRWL</sequence>
<feature type="compositionally biased region" description="Polar residues" evidence="1">
    <location>
        <begin position="1"/>
        <end position="12"/>
    </location>
</feature>
<feature type="compositionally biased region" description="Low complexity" evidence="1">
    <location>
        <begin position="274"/>
        <end position="296"/>
    </location>
</feature>
<evidence type="ECO:0000313" key="2">
    <source>
        <dbReference type="EMBL" id="CAD6335229.1"/>
    </source>
</evidence>
<feature type="region of interest" description="Disordered" evidence="1">
    <location>
        <begin position="632"/>
        <end position="695"/>
    </location>
</feature>
<protein>
    <recommendedName>
        <fullName evidence="4">Clathrin light chain</fullName>
    </recommendedName>
</protein>
<keyword evidence="3" id="KW-1185">Reference proteome</keyword>
<evidence type="ECO:0000313" key="3">
    <source>
        <dbReference type="Proteomes" id="UP000604825"/>
    </source>
</evidence>
<feature type="region of interest" description="Disordered" evidence="1">
    <location>
        <begin position="348"/>
        <end position="385"/>
    </location>
</feature>
<dbReference type="Gene3D" id="1.25.40.10">
    <property type="entry name" value="Tetratricopeptide repeat domain"/>
    <property type="match status" value="1"/>
</dbReference>
<feature type="region of interest" description="Disordered" evidence="1">
    <location>
        <begin position="220"/>
        <end position="247"/>
    </location>
</feature>
<dbReference type="AlphaFoldDB" id="A0A811S111"/>
<feature type="compositionally biased region" description="Low complexity" evidence="1">
    <location>
        <begin position="591"/>
        <end position="600"/>
    </location>
</feature>
<dbReference type="InterPro" id="IPR011990">
    <property type="entry name" value="TPR-like_helical_dom_sf"/>
</dbReference>
<feature type="region of interest" description="Disordered" evidence="1">
    <location>
        <begin position="591"/>
        <end position="612"/>
    </location>
</feature>
<feature type="compositionally biased region" description="Polar residues" evidence="1">
    <location>
        <begin position="677"/>
        <end position="695"/>
    </location>
</feature>
<name>A0A811S111_9POAL</name>
<dbReference type="Proteomes" id="UP000604825">
    <property type="component" value="Unassembled WGS sequence"/>
</dbReference>
<reference evidence="2" key="1">
    <citation type="submission" date="2020-10" db="EMBL/GenBank/DDBJ databases">
        <authorList>
            <person name="Han B."/>
            <person name="Lu T."/>
            <person name="Zhao Q."/>
            <person name="Huang X."/>
            <person name="Zhao Y."/>
        </authorList>
    </citation>
    <scope>NUCLEOTIDE SEQUENCE</scope>
</reference>
<dbReference type="OrthoDB" id="552664at2759"/>
<dbReference type="EMBL" id="CAJGYO010000018">
    <property type="protein sequence ID" value="CAD6335229.1"/>
    <property type="molecule type" value="Genomic_DNA"/>
</dbReference>